<dbReference type="InterPro" id="IPR043133">
    <property type="entry name" value="GTP-CH-I_C/QueF"/>
</dbReference>
<dbReference type="NCBIfam" id="TIGR00525">
    <property type="entry name" value="folB"/>
    <property type="match status" value="1"/>
</dbReference>
<dbReference type="Proteomes" id="UP001152599">
    <property type="component" value="Unassembled WGS sequence"/>
</dbReference>
<protein>
    <recommendedName>
        <fullName evidence="6">7,8-dihydroneopterin aldolase</fullName>
        <ecNumber evidence="6">4.1.2.25</ecNumber>
    </recommendedName>
</protein>
<keyword evidence="9" id="KW-1185">Reference proteome</keyword>
<dbReference type="EC" id="4.1.2.25" evidence="6"/>
<evidence type="ECO:0000256" key="5">
    <source>
        <dbReference type="ARBA" id="ARBA00023239"/>
    </source>
</evidence>
<dbReference type="SUPFAM" id="SSF55620">
    <property type="entry name" value="Tetrahydrobiopterin biosynthesis enzymes-like"/>
    <property type="match status" value="1"/>
</dbReference>
<dbReference type="SMART" id="SM00905">
    <property type="entry name" value="FolB"/>
    <property type="match status" value="1"/>
</dbReference>
<evidence type="ECO:0000259" key="7">
    <source>
        <dbReference type="SMART" id="SM00905"/>
    </source>
</evidence>
<sequence>MQKIIIENIQIYTNHGCMDEEGKIGSEYSVSLEIHADLMKSADTDDLDDTVDYVHLNQIVHKEMNIRAKLLETVAVKILNRIGEEIPQVKFAEVKISKINPPMGGNVEKVSVIFNQTY</sequence>
<dbReference type="PANTHER" id="PTHR42844:SF1">
    <property type="entry name" value="DIHYDRONEOPTERIN ALDOLASE 1-RELATED"/>
    <property type="match status" value="1"/>
</dbReference>
<comment type="catalytic activity">
    <reaction evidence="1 6">
        <text>7,8-dihydroneopterin = 6-hydroxymethyl-7,8-dihydropterin + glycolaldehyde</text>
        <dbReference type="Rhea" id="RHEA:10540"/>
        <dbReference type="ChEBI" id="CHEBI:17001"/>
        <dbReference type="ChEBI" id="CHEBI:17071"/>
        <dbReference type="ChEBI" id="CHEBI:44841"/>
        <dbReference type="EC" id="4.1.2.25"/>
    </reaction>
</comment>
<evidence type="ECO:0000256" key="6">
    <source>
        <dbReference type="RuleBase" id="RU362079"/>
    </source>
</evidence>
<comment type="function">
    <text evidence="6">Catalyzes the conversion of 7,8-dihydroneopterin to 6-hydroxymethyl-7,8-dihydropterin.</text>
</comment>
<reference evidence="8" key="1">
    <citation type="submission" date="2022-07" db="EMBL/GenBank/DDBJ databases">
        <title>Description and genome-wide analysis of Profundicola chukchiensis gen. nov., sp. nov., marine bacteria isolated from bottom sediments of the Chukchi Sea.</title>
        <authorList>
            <person name="Romanenko L."/>
            <person name="Otstavnykh N."/>
            <person name="Kurilenko V."/>
            <person name="Eremeev V."/>
            <person name="Velansky P."/>
            <person name="Mikhailov V."/>
            <person name="Isaeva M."/>
        </authorList>
    </citation>
    <scope>NUCLEOTIDE SEQUENCE</scope>
    <source>
        <strain evidence="8">KMM 9713</strain>
    </source>
</reference>
<evidence type="ECO:0000256" key="4">
    <source>
        <dbReference type="ARBA" id="ARBA00022909"/>
    </source>
</evidence>
<evidence type="ECO:0000256" key="1">
    <source>
        <dbReference type="ARBA" id="ARBA00001353"/>
    </source>
</evidence>
<keyword evidence="4 6" id="KW-0289">Folate biosynthesis</keyword>
<organism evidence="8 9">
    <name type="scientific">Profundicola chukchiensis</name>
    <dbReference type="NCBI Taxonomy" id="2961959"/>
    <lineage>
        <taxon>Bacteria</taxon>
        <taxon>Pseudomonadati</taxon>
        <taxon>Bacteroidota</taxon>
        <taxon>Flavobacteriia</taxon>
        <taxon>Flavobacteriales</taxon>
        <taxon>Weeksellaceae</taxon>
        <taxon>Profundicola</taxon>
    </lineage>
</organism>
<comment type="caution">
    <text evidence="8">The sequence shown here is derived from an EMBL/GenBank/DDBJ whole genome shotgun (WGS) entry which is preliminary data.</text>
</comment>
<keyword evidence="5 6" id="KW-0456">Lyase</keyword>
<dbReference type="RefSeq" id="WP_304416862.1">
    <property type="nucleotide sequence ID" value="NZ_JANAIE010000003.1"/>
</dbReference>
<comment type="similarity">
    <text evidence="3 6">Belongs to the DHNA family.</text>
</comment>
<dbReference type="GO" id="GO:0005737">
    <property type="term" value="C:cytoplasm"/>
    <property type="evidence" value="ECO:0007669"/>
    <property type="project" value="TreeGrafter"/>
</dbReference>
<dbReference type="Gene3D" id="3.30.1130.10">
    <property type="match status" value="1"/>
</dbReference>
<comment type="pathway">
    <text evidence="2 6">Cofactor biosynthesis; tetrahydrofolate biosynthesis; 2-amino-4-hydroxy-6-hydroxymethyl-7,8-dihydropteridine diphosphate from 7,8-dihydroneopterin triphosphate: step 3/4.</text>
</comment>
<dbReference type="Pfam" id="PF02152">
    <property type="entry name" value="FolB"/>
    <property type="match status" value="1"/>
</dbReference>
<dbReference type="GO" id="GO:0046656">
    <property type="term" value="P:folic acid biosynthetic process"/>
    <property type="evidence" value="ECO:0007669"/>
    <property type="project" value="UniProtKB-UniRule"/>
</dbReference>
<dbReference type="GO" id="GO:0046654">
    <property type="term" value="P:tetrahydrofolate biosynthetic process"/>
    <property type="evidence" value="ECO:0007669"/>
    <property type="project" value="UniProtKB-UniRule"/>
</dbReference>
<accession>A0A9X4MZM7</accession>
<feature type="domain" description="Dihydroneopterin aldolase/epimerase" evidence="7">
    <location>
        <begin position="4"/>
        <end position="116"/>
    </location>
</feature>
<dbReference type="GO" id="GO:0004150">
    <property type="term" value="F:dihydroneopterin aldolase activity"/>
    <property type="evidence" value="ECO:0007669"/>
    <property type="project" value="UniProtKB-UniRule"/>
</dbReference>
<dbReference type="InterPro" id="IPR006157">
    <property type="entry name" value="FolB_dom"/>
</dbReference>
<dbReference type="AlphaFoldDB" id="A0A9X4MZM7"/>
<dbReference type="InterPro" id="IPR006156">
    <property type="entry name" value="Dihydroneopterin_aldolase"/>
</dbReference>
<gene>
    <name evidence="8" type="primary">folB</name>
    <name evidence="8" type="ORF">NMK71_03160</name>
</gene>
<dbReference type="PANTHER" id="PTHR42844">
    <property type="entry name" value="DIHYDRONEOPTERIN ALDOLASE 1-RELATED"/>
    <property type="match status" value="1"/>
</dbReference>
<evidence type="ECO:0000313" key="8">
    <source>
        <dbReference type="EMBL" id="MDG4945401.1"/>
    </source>
</evidence>
<evidence type="ECO:0000313" key="9">
    <source>
        <dbReference type="Proteomes" id="UP001152599"/>
    </source>
</evidence>
<evidence type="ECO:0000256" key="2">
    <source>
        <dbReference type="ARBA" id="ARBA00005013"/>
    </source>
</evidence>
<name>A0A9X4MZM7_9FLAO</name>
<evidence type="ECO:0000256" key="3">
    <source>
        <dbReference type="ARBA" id="ARBA00005708"/>
    </source>
</evidence>
<dbReference type="EMBL" id="JANCMU010000001">
    <property type="protein sequence ID" value="MDG4945401.1"/>
    <property type="molecule type" value="Genomic_DNA"/>
</dbReference>
<proteinExistence type="inferred from homology"/>
<dbReference type="NCBIfam" id="TIGR00526">
    <property type="entry name" value="folB_dom"/>
    <property type="match status" value="1"/>
</dbReference>